<dbReference type="EMBL" id="AKRT01000067">
    <property type="protein sequence ID" value="EIR24843.1"/>
    <property type="molecule type" value="Genomic_DNA"/>
</dbReference>
<evidence type="ECO:0000313" key="1">
    <source>
        <dbReference type="EMBL" id="EIR24843.1"/>
    </source>
</evidence>
<organism evidence="1 2">
    <name type="scientific">Yersinia pestis PY-08</name>
    <dbReference type="NCBI Taxonomy" id="992134"/>
    <lineage>
        <taxon>Bacteria</taxon>
        <taxon>Pseudomonadati</taxon>
        <taxon>Pseudomonadota</taxon>
        <taxon>Gammaproteobacteria</taxon>
        <taxon>Enterobacterales</taxon>
        <taxon>Yersiniaceae</taxon>
        <taxon>Yersinia</taxon>
    </lineage>
</organism>
<name>A0AB72ZQL3_YERPE</name>
<evidence type="ECO:0000313" key="2">
    <source>
        <dbReference type="Proteomes" id="UP000003231"/>
    </source>
</evidence>
<proteinExistence type="predicted"/>
<dbReference type="Proteomes" id="UP000003231">
    <property type="component" value="Unassembled WGS sequence"/>
</dbReference>
<reference evidence="1 2" key="1">
    <citation type="submission" date="2012-05" db="EMBL/GenBank/DDBJ databases">
        <title>Genome sequence of Yersinia Pestis PY-08.</title>
        <authorList>
            <person name="Santana-Cruz I."/>
            <person name="Sengamalay N."/>
            <person name="McCracken C."/>
            <person name="Daugherty S.C."/>
            <person name="Maroo A."/>
            <person name="Vara P.G."/>
            <person name="Tallon L.J."/>
            <person name="Sadzewicz L."/>
            <person name="Vinetz J.M."/>
            <person name="Cespedes Zambrano M.J."/>
            <person name="Fraser-Liggett C.M."/>
            <person name="Tettelin H."/>
        </authorList>
    </citation>
    <scope>NUCLEOTIDE SEQUENCE [LARGE SCALE GENOMIC DNA]</scope>
    <source>
        <strain evidence="1 2">PY-08</strain>
    </source>
</reference>
<dbReference type="AlphaFoldDB" id="A0AB72ZQL3"/>
<gene>
    <name evidence="1" type="ORF">YPPY08_0290</name>
</gene>
<comment type="caution">
    <text evidence="1">The sequence shown here is derived from an EMBL/GenBank/DDBJ whole genome shotgun (WGS) entry which is preliminary data.</text>
</comment>
<protein>
    <submittedName>
        <fullName evidence="1">Uncharacterized protein</fullName>
    </submittedName>
</protein>
<accession>A0AB72ZQL3</accession>
<sequence>MRLLLFIGVACMSVFTLPLWRYSILVTTGWLTARVCCFIATPIPSGI</sequence>